<organism evidence="1 2">
    <name type="scientific">Arthrobacter jiangjiafuii</name>
    <dbReference type="NCBI Taxonomy" id="2817475"/>
    <lineage>
        <taxon>Bacteria</taxon>
        <taxon>Bacillati</taxon>
        <taxon>Actinomycetota</taxon>
        <taxon>Actinomycetes</taxon>
        <taxon>Micrococcales</taxon>
        <taxon>Micrococcaceae</taxon>
        <taxon>Arthrobacter</taxon>
    </lineage>
</organism>
<protein>
    <submittedName>
        <fullName evidence="1">Uncharacterized protein</fullName>
    </submittedName>
</protein>
<name>A0A975M6A1_9MICC</name>
<evidence type="ECO:0000313" key="2">
    <source>
        <dbReference type="Proteomes" id="UP000676885"/>
    </source>
</evidence>
<reference evidence="1 2" key="1">
    <citation type="submission" date="2021-05" db="EMBL/GenBank/DDBJ databases">
        <title>Novel species in genus Arthrobacter.</title>
        <authorList>
            <person name="Zhang G."/>
        </authorList>
    </citation>
    <scope>NUCLEOTIDE SEQUENCE [LARGE SCALE GENOMIC DNA]</scope>
    <source>
        <strain evidence="2">zg-ZUI227</strain>
    </source>
</reference>
<dbReference type="EMBL" id="CP076022">
    <property type="protein sequence ID" value="QWC10741.1"/>
    <property type="molecule type" value="Genomic_DNA"/>
</dbReference>
<sequence length="155" mass="16621">MLLLGLVGCAGASSEPSAASNPSWQEAKARTQAMELEIANLFPQNKVAKVDQGATGLLFNCSDSSVNWKGATTVTLNAGTEPEPLVREVEAKYQDSRFDIETRTAPAGHYEVGLVSPDTAEIYLIAAGWDPYTIRIASGSECFPWPEGEYMGGDF</sequence>
<proteinExistence type="predicted"/>
<evidence type="ECO:0000313" key="1">
    <source>
        <dbReference type="EMBL" id="QWC10741.1"/>
    </source>
</evidence>
<dbReference type="AlphaFoldDB" id="A0A975M6A1"/>
<accession>A0A975M6A1</accession>
<dbReference type="RefSeq" id="WP_215057266.1">
    <property type="nucleotide sequence ID" value="NZ_CP076022.1"/>
</dbReference>
<gene>
    <name evidence="1" type="ORF">KKR91_03700</name>
</gene>
<dbReference type="KEGG" id="ajg:KKR91_03700"/>
<dbReference type="Proteomes" id="UP000676885">
    <property type="component" value="Chromosome"/>
</dbReference>
<keyword evidence="2" id="KW-1185">Reference proteome</keyword>